<dbReference type="EMBL" id="CP000502">
    <property type="protein sequence ID" value="ABN68565.2"/>
    <property type="molecule type" value="Genomic_DNA"/>
</dbReference>
<dbReference type="GeneID" id="4841111"/>
<reference evidence="2 3" key="1">
    <citation type="journal article" date="2007" name="Nat. Biotechnol.">
        <title>Genome sequence of the lignocellulose-bioconverting and xylose-fermenting yeast Pichia stipitis.</title>
        <authorList>
            <person name="Jeffries T.W."/>
            <person name="Grigoriev I.V."/>
            <person name="Grimwood J."/>
            <person name="Laplaza J.M."/>
            <person name="Aerts A."/>
            <person name="Salamov A."/>
            <person name="Schmutz J."/>
            <person name="Lindquist E."/>
            <person name="Dehal P."/>
            <person name="Shapiro H."/>
            <person name="Jin Y.S."/>
            <person name="Passoth V."/>
            <person name="Richardson P.M."/>
        </authorList>
    </citation>
    <scope>NUCLEOTIDE SEQUENCE [LARGE SCALE GENOMIC DNA]</scope>
    <source>
        <strain evidence="3">ATCC 58785 / CBS 6054 / NBRC 10063 / NRRL Y-11545</strain>
    </source>
</reference>
<feature type="compositionally biased region" description="Basic and acidic residues" evidence="1">
    <location>
        <begin position="254"/>
        <end position="270"/>
    </location>
</feature>
<name>A3M0P1_PICST</name>
<dbReference type="Pfam" id="PF04004">
    <property type="entry name" value="Leo1"/>
    <property type="match status" value="1"/>
</dbReference>
<dbReference type="KEGG" id="pic:PICST_64280"/>
<feature type="compositionally biased region" description="Basic and acidic residues" evidence="1">
    <location>
        <begin position="238"/>
        <end position="247"/>
    </location>
</feature>
<feature type="compositionally biased region" description="Basic and acidic residues" evidence="1">
    <location>
        <begin position="303"/>
        <end position="324"/>
    </location>
</feature>
<accession>A3M0P1</accession>
<dbReference type="GO" id="GO:1990269">
    <property type="term" value="F:RNA polymerase II C-terminal domain phosphoserine binding"/>
    <property type="evidence" value="ECO:0007669"/>
    <property type="project" value="TreeGrafter"/>
</dbReference>
<feature type="compositionally biased region" description="Acidic residues" evidence="1">
    <location>
        <begin position="271"/>
        <end position="302"/>
    </location>
</feature>
<dbReference type="RefSeq" id="XP_001386594.2">
    <property type="nucleotide sequence ID" value="XM_001386557.1"/>
</dbReference>
<dbReference type="GO" id="GO:0032968">
    <property type="term" value="P:positive regulation of transcription elongation by RNA polymerase II"/>
    <property type="evidence" value="ECO:0007669"/>
    <property type="project" value="TreeGrafter"/>
</dbReference>
<organism evidence="2 3">
    <name type="scientific">Scheffersomyces stipitis (strain ATCC 58785 / CBS 6054 / NBRC 10063 / NRRL Y-11545)</name>
    <name type="common">Yeast</name>
    <name type="synonym">Pichia stipitis</name>
    <dbReference type="NCBI Taxonomy" id="322104"/>
    <lineage>
        <taxon>Eukaryota</taxon>
        <taxon>Fungi</taxon>
        <taxon>Dikarya</taxon>
        <taxon>Ascomycota</taxon>
        <taxon>Saccharomycotina</taxon>
        <taxon>Pichiomycetes</taxon>
        <taxon>Debaryomycetaceae</taxon>
        <taxon>Scheffersomyces</taxon>
    </lineage>
</organism>
<evidence type="ECO:0000256" key="1">
    <source>
        <dbReference type="SAM" id="MobiDB-lite"/>
    </source>
</evidence>
<dbReference type="OMA" id="TNIYRWS"/>
<dbReference type="FunCoup" id="A3M0P1">
    <property type="interactions" value="154"/>
</dbReference>
<protein>
    <submittedName>
        <fullName evidence="2">Member of the RNA polymerase II-associated Paf1 complex</fullName>
    </submittedName>
</protein>
<dbReference type="AlphaFoldDB" id="A3M0P1"/>
<dbReference type="GO" id="GO:0016593">
    <property type="term" value="C:Cdc73/Paf1 complex"/>
    <property type="evidence" value="ECO:0007669"/>
    <property type="project" value="InterPro"/>
</dbReference>
<feature type="region of interest" description="Disordered" evidence="1">
    <location>
        <begin position="238"/>
        <end position="347"/>
    </location>
</feature>
<dbReference type="InterPro" id="IPR007149">
    <property type="entry name" value="Leo1"/>
</dbReference>
<keyword evidence="3" id="KW-1185">Reference proteome</keyword>
<evidence type="ECO:0000313" key="3">
    <source>
        <dbReference type="Proteomes" id="UP000002258"/>
    </source>
</evidence>
<dbReference type="eggNOG" id="KOG2428">
    <property type="taxonomic scope" value="Eukaryota"/>
</dbReference>
<dbReference type="PANTHER" id="PTHR23146:SF0">
    <property type="entry name" value="RNA POLYMERASE-ASSOCIATED PROTEIN LEO1"/>
    <property type="match status" value="1"/>
</dbReference>
<sequence length="347" mass="40729">MSDEEKRLSEEEVDDLFGDDEEEEEQDSLKNISISLPRHAISQKPEDDTYSLKMPVFLNVEAHPFDPTEFKERVQQTAAERSTRTSLTDKQKQNELVAEKLLNENTLRWRYSNSGNDEIIKQSNSHFVQWNDGSLSLKIGNELFDVRELPLTDNFLVKTHDSYEILQHTSILNKTINLLPSSTLTSTHRKLTQAVKSIQTKDKILNTITNDDPMMKQRLADENERKTLRLRRQLESKRKLQEERLERSNSPALRGHERENAYERFARTYGEEEYDEEDDFVAGDDEEVEGYDDEDDEEEEEYERGAERLKKLKDEGASKYRDNGREEDEDEKSARKKRRIIDSDDDE</sequence>
<dbReference type="GO" id="GO:0006368">
    <property type="term" value="P:transcription elongation by RNA polymerase II"/>
    <property type="evidence" value="ECO:0007669"/>
    <property type="project" value="InterPro"/>
</dbReference>
<dbReference type="InParanoid" id="A3M0P1"/>
<proteinExistence type="predicted"/>
<feature type="region of interest" description="Disordered" evidence="1">
    <location>
        <begin position="1"/>
        <end position="34"/>
    </location>
</feature>
<feature type="compositionally biased region" description="Acidic residues" evidence="1">
    <location>
        <begin position="11"/>
        <end position="26"/>
    </location>
</feature>
<evidence type="ECO:0000313" key="2">
    <source>
        <dbReference type="EMBL" id="ABN68565.2"/>
    </source>
</evidence>
<dbReference type="Proteomes" id="UP000002258">
    <property type="component" value="Chromosome 8"/>
</dbReference>
<dbReference type="STRING" id="322104.A3M0P1"/>
<dbReference type="PANTHER" id="PTHR23146">
    <property type="entry name" value="LEO1 PROTEIN"/>
    <property type="match status" value="1"/>
</dbReference>
<gene>
    <name evidence="2" type="primary">LEO1</name>
    <name evidence="2" type="ORF">PICST_64280</name>
</gene>
<dbReference type="HOGENOM" id="CLU_052544_0_0_1"/>
<feature type="compositionally biased region" description="Basic and acidic residues" evidence="1">
    <location>
        <begin position="1"/>
        <end position="10"/>
    </location>
</feature>
<dbReference type="OrthoDB" id="20844at2759"/>